<dbReference type="GO" id="GO:0006508">
    <property type="term" value="P:proteolysis"/>
    <property type="evidence" value="ECO:0007669"/>
    <property type="project" value="UniProtKB-KW"/>
</dbReference>
<dbReference type="EMBL" id="JAAKZF010000034">
    <property type="protein sequence ID" value="NGO53617.1"/>
    <property type="molecule type" value="Genomic_DNA"/>
</dbReference>
<sequence>MNAEQMAGFTERKFVGLALDRVDEHGAFSGYASLFGRVDLGKDLVERGAFARSLKTRSAAGIRMLFQHDPAEPIGVWTELKEDQRGLHVRGRLNTDVARAREVLSLMRGGALDGLSIGFSAVRTKRDPATGVRRIIEADLWEISVVTFPMLPGARIDTVKGRPRPTFPDFQRWVRRQTALARLDAGRAAAKGAFPNGRRSRAELSRRLAERIRAATRMINMRGNS</sequence>
<organism evidence="5 6">
    <name type="scientific">Allomesorhizobium camelthorni</name>
    <dbReference type="NCBI Taxonomy" id="475069"/>
    <lineage>
        <taxon>Bacteria</taxon>
        <taxon>Pseudomonadati</taxon>
        <taxon>Pseudomonadota</taxon>
        <taxon>Alphaproteobacteria</taxon>
        <taxon>Hyphomicrobiales</taxon>
        <taxon>Phyllobacteriaceae</taxon>
        <taxon>Allomesorhizobium</taxon>
    </lineage>
</organism>
<dbReference type="NCBIfam" id="TIGR01543">
    <property type="entry name" value="proheadase_HK97"/>
    <property type="match status" value="1"/>
</dbReference>
<evidence type="ECO:0000313" key="6">
    <source>
        <dbReference type="Proteomes" id="UP001642900"/>
    </source>
</evidence>
<keyword evidence="1" id="KW-1188">Viral release from host cell</keyword>
<evidence type="ECO:0000313" key="5">
    <source>
        <dbReference type="EMBL" id="NGO53617.1"/>
    </source>
</evidence>
<keyword evidence="3" id="KW-0378">Hydrolase</keyword>
<dbReference type="Pfam" id="PF04586">
    <property type="entry name" value="Peptidase_S78"/>
    <property type="match status" value="1"/>
</dbReference>
<dbReference type="GO" id="GO:0008233">
    <property type="term" value="F:peptidase activity"/>
    <property type="evidence" value="ECO:0007669"/>
    <property type="project" value="UniProtKB-KW"/>
</dbReference>
<comment type="caution">
    <text evidence="5">The sequence shown here is derived from an EMBL/GenBank/DDBJ whole genome shotgun (WGS) entry which is preliminary data.</text>
</comment>
<proteinExistence type="predicted"/>
<evidence type="ECO:0000256" key="3">
    <source>
        <dbReference type="ARBA" id="ARBA00022801"/>
    </source>
</evidence>
<dbReference type="Proteomes" id="UP001642900">
    <property type="component" value="Unassembled WGS sequence"/>
</dbReference>
<dbReference type="InterPro" id="IPR006433">
    <property type="entry name" value="Prohead_protease"/>
</dbReference>
<evidence type="ECO:0000256" key="1">
    <source>
        <dbReference type="ARBA" id="ARBA00022612"/>
    </source>
</evidence>
<protein>
    <submittedName>
        <fullName evidence="5">HK97 family phage prohead protease</fullName>
    </submittedName>
</protein>
<dbReference type="InterPro" id="IPR054613">
    <property type="entry name" value="Peptidase_S78_dom"/>
</dbReference>
<dbReference type="SUPFAM" id="SSF50789">
    <property type="entry name" value="Herpes virus serine proteinase, assemblin"/>
    <property type="match status" value="1"/>
</dbReference>
<evidence type="ECO:0000256" key="2">
    <source>
        <dbReference type="ARBA" id="ARBA00022670"/>
    </source>
</evidence>
<dbReference type="RefSeq" id="WP_165031151.1">
    <property type="nucleotide sequence ID" value="NZ_JAAKZF010000034.1"/>
</dbReference>
<reference evidence="5 6" key="1">
    <citation type="submission" date="2020-02" db="EMBL/GenBank/DDBJ databases">
        <title>Genome sequence of strain CCNWXJ40-4.</title>
        <authorList>
            <person name="Gao J."/>
            <person name="Sun J."/>
        </authorList>
    </citation>
    <scope>NUCLEOTIDE SEQUENCE [LARGE SCALE GENOMIC DNA]</scope>
    <source>
        <strain evidence="5 6">CCNWXJ 40-4</strain>
    </source>
</reference>
<keyword evidence="2 5" id="KW-0645">Protease</keyword>
<keyword evidence="6" id="KW-1185">Reference proteome</keyword>
<evidence type="ECO:0000259" key="4">
    <source>
        <dbReference type="Pfam" id="PF04586"/>
    </source>
</evidence>
<feature type="domain" description="Prohead serine protease" evidence="4">
    <location>
        <begin position="24"/>
        <end position="160"/>
    </location>
</feature>
<name>A0A6G4WHP6_9HYPH</name>
<gene>
    <name evidence="5" type="ORF">G6N73_21035</name>
</gene>
<accession>A0A6G4WHP6</accession>
<dbReference type="AlphaFoldDB" id="A0A6G4WHP6"/>